<protein>
    <submittedName>
        <fullName evidence="3">Uncharacterized protein</fullName>
    </submittedName>
</protein>
<dbReference type="STRING" id="1173020.Cha6605_5923"/>
<keyword evidence="4" id="KW-1185">Reference proteome</keyword>
<evidence type="ECO:0000256" key="1">
    <source>
        <dbReference type="SAM" id="Coils"/>
    </source>
</evidence>
<feature type="transmembrane region" description="Helical" evidence="2">
    <location>
        <begin position="21"/>
        <end position="40"/>
    </location>
</feature>
<dbReference type="HOGENOM" id="CLU_1203073_0_0_3"/>
<evidence type="ECO:0000256" key="2">
    <source>
        <dbReference type="SAM" id="Phobius"/>
    </source>
</evidence>
<evidence type="ECO:0000313" key="4">
    <source>
        <dbReference type="Proteomes" id="UP000010366"/>
    </source>
</evidence>
<keyword evidence="2" id="KW-0812">Transmembrane</keyword>
<keyword evidence="2" id="KW-1133">Transmembrane helix</keyword>
<dbReference type="RefSeq" id="WP_015162844.1">
    <property type="nucleotide sequence ID" value="NC_019697.1"/>
</dbReference>
<accession>K9URA6</accession>
<gene>
    <name evidence="3" type="ORF">Cha6605_5923</name>
</gene>
<feature type="coiled-coil region" evidence="1">
    <location>
        <begin position="125"/>
        <end position="152"/>
    </location>
</feature>
<organism evidence="3 4">
    <name type="scientific">Chamaesiphon minutus (strain ATCC 27169 / PCC 6605)</name>
    <dbReference type="NCBI Taxonomy" id="1173020"/>
    <lineage>
        <taxon>Bacteria</taxon>
        <taxon>Bacillati</taxon>
        <taxon>Cyanobacteriota</taxon>
        <taxon>Cyanophyceae</taxon>
        <taxon>Gomontiellales</taxon>
        <taxon>Chamaesiphonaceae</taxon>
        <taxon>Chamaesiphon</taxon>
    </lineage>
</organism>
<name>K9URA6_CHAP6</name>
<keyword evidence="1" id="KW-0175">Coiled coil</keyword>
<proteinExistence type="predicted"/>
<keyword evidence="2" id="KW-0472">Membrane</keyword>
<reference evidence="3 4" key="1">
    <citation type="submission" date="2012-05" db="EMBL/GenBank/DDBJ databases">
        <title>Finished chromosome of genome of Chamaesiphon sp. PCC 6605.</title>
        <authorList>
            <consortium name="US DOE Joint Genome Institute"/>
            <person name="Gugger M."/>
            <person name="Coursin T."/>
            <person name="Rippka R."/>
            <person name="Tandeau De Marsac N."/>
            <person name="Huntemann M."/>
            <person name="Wei C.-L."/>
            <person name="Han J."/>
            <person name="Detter J.C."/>
            <person name="Han C."/>
            <person name="Tapia R."/>
            <person name="Chen A."/>
            <person name="Kyrpides N."/>
            <person name="Mavromatis K."/>
            <person name="Markowitz V."/>
            <person name="Szeto E."/>
            <person name="Ivanova N."/>
            <person name="Pagani I."/>
            <person name="Pati A."/>
            <person name="Goodwin L."/>
            <person name="Nordberg H.P."/>
            <person name="Cantor M.N."/>
            <person name="Hua S.X."/>
            <person name="Woyke T."/>
            <person name="Kerfeld C.A."/>
        </authorList>
    </citation>
    <scope>NUCLEOTIDE SEQUENCE [LARGE SCALE GENOMIC DNA]</scope>
    <source>
        <strain evidence="4">ATCC 27169 / PCC 6605</strain>
    </source>
</reference>
<dbReference type="AlphaFoldDB" id="K9URA6"/>
<sequence length="230" mass="26117">MNSYGRQFSTRQIGLLGKLRILNVSISIGIFLPTIFTLILCSPAMAAKVDDFKQAAAINSGCDSIPYKGFNEDLNKKCKDLSEYKNKICNNFGIDRPKVEKTLENYLDSRKKLRDAIDRKNTGAISGLKQQIQEGDEKLSDYKKTAKDLSDRASECLAARENVQRVFSDAKELLKKETDPDLKQYISTILDTYEKGQREHIKAMQNTTTSMENSKWVSQLGWDRSEIVEK</sequence>
<dbReference type="EMBL" id="CP003600">
    <property type="protein sequence ID" value="AFY96769.1"/>
    <property type="molecule type" value="Genomic_DNA"/>
</dbReference>
<evidence type="ECO:0000313" key="3">
    <source>
        <dbReference type="EMBL" id="AFY96769.1"/>
    </source>
</evidence>
<dbReference type="Proteomes" id="UP000010366">
    <property type="component" value="Chromosome"/>
</dbReference>
<dbReference type="KEGG" id="cmp:Cha6605_5923"/>